<dbReference type="PANTHER" id="PTHR37422:SF13">
    <property type="entry name" value="LIPOPOLYSACCHARIDE BIOSYNTHESIS PROTEIN PA4999-RELATED"/>
    <property type="match status" value="1"/>
</dbReference>
<accession>A0A562USP8</accession>
<dbReference type="AlphaFoldDB" id="A0A562USP8"/>
<protein>
    <recommendedName>
        <fullName evidence="5">O-antigen ligase</fullName>
    </recommendedName>
</protein>
<dbReference type="Proteomes" id="UP000320547">
    <property type="component" value="Unassembled WGS sequence"/>
</dbReference>
<proteinExistence type="predicted"/>
<name>A0A562USP8_9SPHN</name>
<dbReference type="EMBL" id="VLLK01000001">
    <property type="protein sequence ID" value="TWJ08627.1"/>
    <property type="molecule type" value="Genomic_DNA"/>
</dbReference>
<keyword evidence="2" id="KW-0472">Membrane</keyword>
<evidence type="ECO:0000256" key="2">
    <source>
        <dbReference type="SAM" id="Phobius"/>
    </source>
</evidence>
<feature type="transmembrane region" description="Helical" evidence="2">
    <location>
        <begin position="155"/>
        <end position="173"/>
    </location>
</feature>
<feature type="transmembrane region" description="Helical" evidence="2">
    <location>
        <begin position="361"/>
        <end position="377"/>
    </location>
</feature>
<dbReference type="STRING" id="476157.GCA_001663155_00501"/>
<evidence type="ECO:0000313" key="4">
    <source>
        <dbReference type="Proteomes" id="UP000320547"/>
    </source>
</evidence>
<feature type="region of interest" description="Disordered" evidence="1">
    <location>
        <begin position="409"/>
        <end position="431"/>
    </location>
</feature>
<reference evidence="3 4" key="1">
    <citation type="submission" date="2019-07" db="EMBL/GenBank/DDBJ databases">
        <title>Genomic Encyclopedia of Archaeal and Bacterial Type Strains, Phase II (KMG-II): from individual species to whole genera.</title>
        <authorList>
            <person name="Goeker M."/>
        </authorList>
    </citation>
    <scope>NUCLEOTIDE SEQUENCE [LARGE SCALE GENOMIC DNA]</scope>
    <source>
        <strain evidence="3 4">ATCC BAA-2084</strain>
    </source>
</reference>
<keyword evidence="4" id="KW-1185">Reference proteome</keyword>
<keyword evidence="2" id="KW-0812">Transmembrane</keyword>
<feature type="transmembrane region" description="Helical" evidence="2">
    <location>
        <begin position="113"/>
        <end position="135"/>
    </location>
</feature>
<feature type="transmembrane region" description="Helical" evidence="2">
    <location>
        <begin position="81"/>
        <end position="101"/>
    </location>
</feature>
<evidence type="ECO:0000313" key="3">
    <source>
        <dbReference type="EMBL" id="TWJ08627.1"/>
    </source>
</evidence>
<organism evidence="3 4">
    <name type="scientific">Altererythrobacter ishigakiensis</name>
    <dbReference type="NCBI Taxonomy" id="476157"/>
    <lineage>
        <taxon>Bacteria</taxon>
        <taxon>Pseudomonadati</taxon>
        <taxon>Pseudomonadota</taxon>
        <taxon>Alphaproteobacteria</taxon>
        <taxon>Sphingomonadales</taxon>
        <taxon>Erythrobacteraceae</taxon>
        <taxon>Altererythrobacter</taxon>
    </lineage>
</organism>
<evidence type="ECO:0000256" key="1">
    <source>
        <dbReference type="SAM" id="MobiDB-lite"/>
    </source>
</evidence>
<feature type="transmembrane region" description="Helical" evidence="2">
    <location>
        <begin position="180"/>
        <end position="196"/>
    </location>
</feature>
<evidence type="ECO:0008006" key="5">
    <source>
        <dbReference type="Google" id="ProtNLM"/>
    </source>
</evidence>
<feature type="transmembrane region" description="Helical" evidence="2">
    <location>
        <begin position="56"/>
        <end position="75"/>
    </location>
</feature>
<feature type="transmembrane region" description="Helical" evidence="2">
    <location>
        <begin position="332"/>
        <end position="354"/>
    </location>
</feature>
<dbReference type="InterPro" id="IPR051533">
    <property type="entry name" value="WaaL-like"/>
</dbReference>
<feature type="transmembrane region" description="Helical" evidence="2">
    <location>
        <begin position="234"/>
        <end position="253"/>
    </location>
</feature>
<dbReference type="PANTHER" id="PTHR37422">
    <property type="entry name" value="TEICHURONIC ACID BIOSYNTHESIS PROTEIN TUAE"/>
    <property type="match status" value="1"/>
</dbReference>
<sequence length="431" mass="46983">MWPQIVGLLLSIPVLTSLYFSSPEGGFDSTAWRLSQVILVILAFFSARSLSLAYKFLWPFIPWFLAIATATILQFSNSEAWLELVRALIMLLAGCSAAILIATRQGFALVEGFLRAVFVGSILICAYLVFAIGDLGNWNWGQARLVKAQLNEDSFQANSALFLLACGLLYFWPSKNRSRIPLALLSLFVLAASFALATRTPIIAFVGATAVIGMGIVAQRLVFGRHYKASRKSWILGAVITVSIFAVLLLAQLNSNSLSDPNVARLFTGRVPMWQAGLIESRDAWLVGDYSTSVSEALSRNAGQLSFLYSWELRVLSNLSGGGFHSIWIEGLVRYGTIGLVGTALSAVGLIVATFRFGVRFAYLQILIVLVLMRSFVEASGVFGGANSAEDLIVTVLFAWVLTHSRTSHQQPSQKRNQKASAGDIARKELA</sequence>
<feature type="transmembrane region" description="Helical" evidence="2">
    <location>
        <begin position="202"/>
        <end position="222"/>
    </location>
</feature>
<feature type="transmembrane region" description="Helical" evidence="2">
    <location>
        <begin position="30"/>
        <end position="47"/>
    </location>
</feature>
<comment type="caution">
    <text evidence="3">The sequence shown here is derived from an EMBL/GenBank/DDBJ whole genome shotgun (WGS) entry which is preliminary data.</text>
</comment>
<gene>
    <name evidence="3" type="ORF">JN10_0242</name>
</gene>
<keyword evidence="2" id="KW-1133">Transmembrane helix</keyword>